<dbReference type="InterPro" id="IPR049899">
    <property type="entry name" value="Znf_C2HC_C3H"/>
</dbReference>
<dbReference type="AlphaFoldDB" id="A0A553PM11"/>
<evidence type="ECO:0000259" key="8">
    <source>
        <dbReference type="PROSITE" id="PS52027"/>
    </source>
</evidence>
<keyword evidence="5" id="KW-0175">Coiled coil</keyword>
<reference evidence="9 10" key="1">
    <citation type="journal article" date="2018" name="Nat. Ecol. Evol.">
        <title>Genomic signatures of mitonuclear coevolution across populations of Tigriopus californicus.</title>
        <authorList>
            <person name="Barreto F.S."/>
            <person name="Watson E.T."/>
            <person name="Lima T.G."/>
            <person name="Willett C.S."/>
            <person name="Edmands S."/>
            <person name="Li W."/>
            <person name="Burton R.S."/>
        </authorList>
    </citation>
    <scope>NUCLEOTIDE SEQUENCE [LARGE SCALE GENOMIC DNA]</scope>
    <source>
        <strain evidence="9 10">San Diego</strain>
    </source>
</reference>
<feature type="compositionally biased region" description="Low complexity" evidence="7">
    <location>
        <begin position="64"/>
        <end position="78"/>
    </location>
</feature>
<dbReference type="Pfam" id="PF13913">
    <property type="entry name" value="zf-C2HC_2"/>
    <property type="match status" value="2"/>
</dbReference>
<feature type="compositionally biased region" description="Low complexity" evidence="7">
    <location>
        <begin position="355"/>
        <end position="372"/>
    </location>
</feature>
<feature type="compositionally biased region" description="Basic and acidic residues" evidence="7">
    <location>
        <begin position="673"/>
        <end position="688"/>
    </location>
</feature>
<feature type="region of interest" description="Disordered" evidence="7">
    <location>
        <begin position="435"/>
        <end position="697"/>
    </location>
</feature>
<feature type="compositionally biased region" description="Low complexity" evidence="7">
    <location>
        <begin position="557"/>
        <end position="575"/>
    </location>
</feature>
<proteinExistence type="inferred from homology"/>
<feature type="region of interest" description="Disordered" evidence="7">
    <location>
        <begin position="1"/>
        <end position="23"/>
    </location>
</feature>
<feature type="compositionally biased region" description="Basic and acidic residues" evidence="7">
    <location>
        <begin position="435"/>
        <end position="448"/>
    </location>
</feature>
<feature type="compositionally biased region" description="Low complexity" evidence="7">
    <location>
        <begin position="655"/>
        <end position="672"/>
    </location>
</feature>
<feature type="region of interest" description="Disordered" evidence="7">
    <location>
        <begin position="325"/>
        <end position="423"/>
    </location>
</feature>
<keyword evidence="2" id="KW-0479">Metal-binding</keyword>
<evidence type="ECO:0000313" key="9">
    <source>
        <dbReference type="EMBL" id="TRY78723.1"/>
    </source>
</evidence>
<dbReference type="Proteomes" id="UP000318571">
    <property type="component" value="Chromosome 11"/>
</dbReference>
<feature type="compositionally biased region" description="Polar residues" evidence="7">
    <location>
        <begin position="102"/>
        <end position="111"/>
    </location>
</feature>
<gene>
    <name evidence="9" type="ORF">TCAL_12737</name>
</gene>
<accession>A0A553PM11</accession>
<keyword evidence="4" id="KW-0862">Zinc</keyword>
<feature type="compositionally biased region" description="Basic and acidic residues" evidence="7">
    <location>
        <begin position="333"/>
        <end position="348"/>
    </location>
</feature>
<dbReference type="PANTHER" id="PTHR14649">
    <property type="entry name" value="ZINC FINGER C2HC DOMAIN-CONTAINING PROTEIN 1C"/>
    <property type="match status" value="1"/>
</dbReference>
<dbReference type="EMBL" id="VCGU01000003">
    <property type="protein sequence ID" value="TRY78723.1"/>
    <property type="molecule type" value="Genomic_DNA"/>
</dbReference>
<feature type="compositionally biased region" description="Polar residues" evidence="7">
    <location>
        <begin position="280"/>
        <end position="289"/>
    </location>
</feature>
<feature type="compositionally biased region" description="Gly residues" evidence="7">
    <location>
        <begin position="627"/>
        <end position="645"/>
    </location>
</feature>
<feature type="compositionally biased region" description="Polar residues" evidence="7">
    <location>
        <begin position="586"/>
        <end position="613"/>
    </location>
</feature>
<feature type="compositionally biased region" description="Polar residues" evidence="7">
    <location>
        <begin position="464"/>
        <end position="481"/>
    </location>
</feature>
<keyword evidence="3 6" id="KW-0863">Zinc-finger</keyword>
<keyword evidence="10" id="KW-1185">Reference proteome</keyword>
<dbReference type="Gene3D" id="3.30.160.60">
    <property type="entry name" value="Classic Zinc Finger"/>
    <property type="match status" value="2"/>
</dbReference>
<comment type="caution">
    <text evidence="9">The sequence shown here is derived from an EMBL/GenBank/DDBJ whole genome shotgun (WGS) entry which is preliminary data.</text>
</comment>
<evidence type="ECO:0000256" key="7">
    <source>
        <dbReference type="SAM" id="MobiDB-lite"/>
    </source>
</evidence>
<feature type="region of interest" description="Disordered" evidence="7">
    <location>
        <begin position="64"/>
        <end position="119"/>
    </location>
</feature>
<sequence>MASLDVLGKPTHRTKSSDLTKNDARFQAQQLAQKEEKLIHLLEQRQEETVRRINNFNGRDSIASHSANSLSSNNSANSITPSVGQRPGRVRQMFEDRRKNEINTTNGTNGSPVGWDKSYPLKPVNGALYKRNSNAALNVKSNKYSGNYGPRRSSSQNRGVSLDRARYAASNSSGYSSASMARTRSHHQLSQSSGEDSYGSTSRPPSRGGMGTYGTYGARGRMQRSQTGYEDDYDEIEPKKTSYTREYIKNLPPTNSTPRGRMARPNRLREPSPAGRASFEHNSYSSQSSEKSDPPAFTVLHTSKSAHQLGLNGTAGYNGVLASSSTEDNVEYGGDRRSTSRPRIDTRTFRKSRSPEPTSRSPSLSPTVPRSKSMQRRRSSLSRSEAPPDHSAYLAHQERTEVERRIAKEREEEKRRMQVEMRRREQELLERIKRQQKELETMKQEKTKAAAKMESIGPAKPPNFQRNPSQRSFRVKQSSGPAQPVKPTENKQKVERELQRQEANRERDRKLAEDKRREEERVEERERMRERERVRRDRMTAAREQATAKRQQHQLLSRTSSVGTNGSSGHSGTNNDSDEDFDPATYNVTSPTKRSSPLKSVNGGYRTTININADNDDSRHREIHQSNGGGGGGGTMRSNSHGGGPARTVSKKTKPSISSSTPGPASSTTPSGPKERKSLFASNTRDDLVPCSNCGRSFADDRIAKHEEICTKTSKKKRKTFDSTKKRVAGTEAEVYVKRASKSKKQEKPVKKADWRKKREEFINALRAAKEAQRYVAAGGKISDLPPPPPMDTSDYIQCPHCGRKFNEAAADRHIPKCKDIKSNKR</sequence>
<dbReference type="OMA" id="RNWHEEN"/>
<organism evidence="9 10">
    <name type="scientific">Tigriopus californicus</name>
    <name type="common">Marine copepod</name>
    <dbReference type="NCBI Taxonomy" id="6832"/>
    <lineage>
        <taxon>Eukaryota</taxon>
        <taxon>Metazoa</taxon>
        <taxon>Ecdysozoa</taxon>
        <taxon>Arthropoda</taxon>
        <taxon>Crustacea</taxon>
        <taxon>Multicrustacea</taxon>
        <taxon>Hexanauplia</taxon>
        <taxon>Copepoda</taxon>
        <taxon>Harpacticoida</taxon>
        <taxon>Harpacticidae</taxon>
        <taxon>Tigriopus</taxon>
    </lineage>
</organism>
<evidence type="ECO:0000256" key="3">
    <source>
        <dbReference type="ARBA" id="ARBA00022771"/>
    </source>
</evidence>
<feature type="compositionally biased region" description="Basic and acidic residues" evidence="7">
    <location>
        <begin position="92"/>
        <end position="101"/>
    </location>
</feature>
<feature type="compositionally biased region" description="Basic and acidic residues" evidence="7">
    <location>
        <begin position="488"/>
        <end position="541"/>
    </location>
</feature>
<name>A0A553PM11_TIGCA</name>
<evidence type="ECO:0000256" key="2">
    <source>
        <dbReference type="ARBA" id="ARBA00022723"/>
    </source>
</evidence>
<dbReference type="GO" id="GO:0008270">
    <property type="term" value="F:zinc ion binding"/>
    <property type="evidence" value="ECO:0007669"/>
    <property type="project" value="UniProtKB-KW"/>
</dbReference>
<protein>
    <recommendedName>
        <fullName evidence="8">C2HC/C3H-type domain-containing protein</fullName>
    </recommendedName>
</protein>
<feature type="region of interest" description="Disordered" evidence="7">
    <location>
        <begin position="140"/>
        <end position="297"/>
    </location>
</feature>
<dbReference type="PROSITE" id="PS52027">
    <property type="entry name" value="ZF_C2HC_C3H"/>
    <property type="match status" value="2"/>
</dbReference>
<evidence type="ECO:0000256" key="4">
    <source>
        <dbReference type="ARBA" id="ARBA00022833"/>
    </source>
</evidence>
<dbReference type="InterPro" id="IPR026104">
    <property type="entry name" value="ZNF_C2HC_dom_1C"/>
</dbReference>
<dbReference type="PANTHER" id="PTHR14649:SF1">
    <property type="entry name" value="ZINC FINGER C2HC DOMAIN-CONTAINING PROTEIN 1C"/>
    <property type="match status" value="1"/>
</dbReference>
<feature type="compositionally biased region" description="Polar residues" evidence="7">
    <location>
        <begin position="188"/>
        <end position="204"/>
    </location>
</feature>
<evidence type="ECO:0000313" key="10">
    <source>
        <dbReference type="Proteomes" id="UP000318571"/>
    </source>
</evidence>
<comment type="similarity">
    <text evidence="1">Belongs to the ZC2HC1 family.</text>
</comment>
<evidence type="ECO:0000256" key="5">
    <source>
        <dbReference type="ARBA" id="ARBA00023054"/>
    </source>
</evidence>
<feature type="domain" description="C2HC/C3H-type" evidence="8">
    <location>
        <begin position="687"/>
        <end position="716"/>
    </location>
</feature>
<evidence type="ECO:0000256" key="6">
    <source>
        <dbReference type="PROSITE-ProRule" id="PRU01371"/>
    </source>
</evidence>
<feature type="domain" description="C2HC/C3H-type" evidence="8">
    <location>
        <begin position="795"/>
        <end position="824"/>
    </location>
</feature>
<evidence type="ECO:0000256" key="1">
    <source>
        <dbReference type="ARBA" id="ARBA00010843"/>
    </source>
</evidence>
<feature type="compositionally biased region" description="Basic and acidic residues" evidence="7">
    <location>
        <begin position="396"/>
        <end position="423"/>
    </location>
</feature>
<feature type="compositionally biased region" description="Low complexity" evidence="7">
    <location>
        <begin position="167"/>
        <end position="182"/>
    </location>
</feature>
<dbReference type="OrthoDB" id="10255185at2759"/>